<reference evidence="1" key="1">
    <citation type="journal article" date="2021" name="Proc. Natl. Acad. Sci. U.S.A.">
        <title>A Catalog of Tens of Thousands of Viruses from Human Metagenomes Reveals Hidden Associations with Chronic Diseases.</title>
        <authorList>
            <person name="Tisza M.J."/>
            <person name="Buck C.B."/>
        </authorList>
    </citation>
    <scope>NUCLEOTIDE SEQUENCE</scope>
    <source>
        <strain evidence="1">CtE0n6</strain>
    </source>
</reference>
<protein>
    <submittedName>
        <fullName evidence="1">Uncharacterized protein</fullName>
    </submittedName>
</protein>
<evidence type="ECO:0000313" key="1">
    <source>
        <dbReference type="EMBL" id="DAE29945.1"/>
    </source>
</evidence>
<accession>A0A8S5RFT6</accession>
<dbReference type="EMBL" id="BK059101">
    <property type="protein sequence ID" value="DAE29945.1"/>
    <property type="molecule type" value="Genomic_DNA"/>
</dbReference>
<organism evidence="1">
    <name type="scientific">virus sp. ctE0n6</name>
    <dbReference type="NCBI Taxonomy" id="2827985"/>
    <lineage>
        <taxon>Viruses</taxon>
    </lineage>
</organism>
<proteinExistence type="predicted"/>
<name>A0A8S5RFT6_9VIRU</name>
<sequence>MKRYTINNMNIYEADPVKEMRFIKRLAKLDYIVTYDKQIIEQEEKILLIPNGLTLLETYDIIKKIYPISYVVKNFKEIGLI</sequence>